<gene>
    <name evidence="1" type="ORF">g.50096</name>
</gene>
<dbReference type="EMBL" id="GECZ01004716">
    <property type="protein sequence ID" value="JAS65053.1"/>
    <property type="molecule type" value="Transcribed_RNA"/>
</dbReference>
<protein>
    <submittedName>
        <fullName evidence="1">Uncharacterized protein</fullName>
    </submittedName>
</protein>
<accession>A0A1B6GRT5</accession>
<name>A0A1B6GRT5_9HEMI</name>
<organism evidence="1">
    <name type="scientific">Cuerna arida</name>
    <dbReference type="NCBI Taxonomy" id="1464854"/>
    <lineage>
        <taxon>Eukaryota</taxon>
        <taxon>Metazoa</taxon>
        <taxon>Ecdysozoa</taxon>
        <taxon>Arthropoda</taxon>
        <taxon>Hexapoda</taxon>
        <taxon>Insecta</taxon>
        <taxon>Pterygota</taxon>
        <taxon>Neoptera</taxon>
        <taxon>Paraneoptera</taxon>
        <taxon>Hemiptera</taxon>
        <taxon>Auchenorrhyncha</taxon>
        <taxon>Membracoidea</taxon>
        <taxon>Cicadellidae</taxon>
        <taxon>Cicadellinae</taxon>
        <taxon>Proconiini</taxon>
        <taxon>Cuerna</taxon>
    </lineage>
</organism>
<feature type="non-terminal residue" evidence="1">
    <location>
        <position position="1"/>
    </location>
</feature>
<evidence type="ECO:0000313" key="1">
    <source>
        <dbReference type="EMBL" id="JAS65053.1"/>
    </source>
</evidence>
<sequence length="99" mass="11360">LEEQKRFPSISRSDRGYFDDFNVDYVKTTKDYKRGRNHFSIFNNPGFSGSENDDGNTYSDEILLGGTNENHDGTTAFPIVDVDHDYSAEYEYVKQEGQS</sequence>
<dbReference type="AlphaFoldDB" id="A0A1B6GRT5"/>
<reference evidence="1" key="1">
    <citation type="submission" date="2015-11" db="EMBL/GenBank/DDBJ databases">
        <title>De novo transcriptome assembly of four potential Pierce s Disease insect vectors from Arizona vineyards.</title>
        <authorList>
            <person name="Tassone E.E."/>
        </authorList>
    </citation>
    <scope>NUCLEOTIDE SEQUENCE</scope>
</reference>
<proteinExistence type="predicted"/>
<feature type="non-terminal residue" evidence="1">
    <location>
        <position position="99"/>
    </location>
</feature>